<keyword evidence="1" id="KW-0812">Transmembrane</keyword>
<dbReference type="Proteomes" id="UP000193144">
    <property type="component" value="Unassembled WGS sequence"/>
</dbReference>
<reference evidence="2 3" key="1">
    <citation type="submission" date="2016-07" db="EMBL/GenBank/DDBJ databases">
        <title>Pervasive Adenine N6-methylation of Active Genes in Fungi.</title>
        <authorList>
            <consortium name="DOE Joint Genome Institute"/>
            <person name="Mondo S.J."/>
            <person name="Dannebaum R.O."/>
            <person name="Kuo R.C."/>
            <person name="Labutti K."/>
            <person name="Haridas S."/>
            <person name="Kuo A."/>
            <person name="Salamov A."/>
            <person name="Ahrendt S.R."/>
            <person name="Lipzen A."/>
            <person name="Sullivan W."/>
            <person name="Andreopoulos W.B."/>
            <person name="Clum A."/>
            <person name="Lindquist E."/>
            <person name="Daum C."/>
            <person name="Ramamoorthy G.K."/>
            <person name="Gryganskyi A."/>
            <person name="Culley D."/>
            <person name="Magnuson J.K."/>
            <person name="James T.Y."/>
            <person name="O'Malley M.A."/>
            <person name="Stajich J.E."/>
            <person name="Spatafora J.W."/>
            <person name="Visel A."/>
            <person name="Grigoriev I.V."/>
        </authorList>
    </citation>
    <scope>NUCLEOTIDE SEQUENCE [LARGE SCALE GENOMIC DNA]</scope>
    <source>
        <strain evidence="2 3">CBS 115471</strain>
    </source>
</reference>
<evidence type="ECO:0000313" key="2">
    <source>
        <dbReference type="EMBL" id="ORY10866.1"/>
    </source>
</evidence>
<sequence>MAPVPTLETPPYWSNHGDPNLVCIPGRWTSVVVFCLANYLAHCATVKPYPGETIAETITAMVFAFFLPSSGIMRAMDSIIRRPNFRKMNELEKAAMAGALCMVVRDYYWTPGNEELLESDIYVKREVLHTKKVQSIENDTIQTDRQIIDPQSIPFIDQPRSESINAAEEIYDFDIRSPPCMKEKITTCQPNAPISERGCKIHGFHQLPVGYSLSYIPSDAVVLECPERQPGQRPLGYTLGPRQSGVSSSYSFTKAAIAILQTLYASITLYRARGDQLKSYGYAAFGLTVVPYILMSILNLIAQISSPDYPTLYLIHTEIMDEAIRRGGHFEGVIGYLKSGNPLPQIQNRRTGPWKATKHTEDTEATLFPTSSWILRNAQPMGDEQHQEFLIRTRYFGGSRSAKVGWISVPSCEYFATRIERSSSRQPLEWGARRSRWSFRLHFLAPVIFGCISITIVGIISRFHKGNSSTSLQRGFTMAWLVVGMVFGALSIPISKRLREHEYGISDLTKKWLTLLLYGGFLVPAIGGLVVVCRMIIEYGTCTRIP</sequence>
<feature type="transmembrane region" description="Helical" evidence="1">
    <location>
        <begin position="443"/>
        <end position="463"/>
    </location>
</feature>
<feature type="transmembrane region" description="Helical" evidence="1">
    <location>
        <begin position="282"/>
        <end position="302"/>
    </location>
</feature>
<feature type="transmembrane region" description="Helical" evidence="1">
    <location>
        <begin position="515"/>
        <end position="537"/>
    </location>
</feature>
<accession>A0A1Y1ZKW8</accession>
<keyword evidence="1" id="KW-0472">Membrane</keyword>
<keyword evidence="1" id="KW-1133">Transmembrane helix</keyword>
<organism evidence="2 3">
    <name type="scientific">Clohesyomyces aquaticus</name>
    <dbReference type="NCBI Taxonomy" id="1231657"/>
    <lineage>
        <taxon>Eukaryota</taxon>
        <taxon>Fungi</taxon>
        <taxon>Dikarya</taxon>
        <taxon>Ascomycota</taxon>
        <taxon>Pezizomycotina</taxon>
        <taxon>Dothideomycetes</taxon>
        <taxon>Pleosporomycetidae</taxon>
        <taxon>Pleosporales</taxon>
        <taxon>Lindgomycetaceae</taxon>
        <taxon>Clohesyomyces</taxon>
    </lineage>
</organism>
<dbReference type="AlphaFoldDB" id="A0A1Y1ZKW8"/>
<proteinExistence type="predicted"/>
<dbReference type="OrthoDB" id="5406607at2759"/>
<dbReference type="EMBL" id="MCFA01000067">
    <property type="protein sequence ID" value="ORY10866.1"/>
    <property type="molecule type" value="Genomic_DNA"/>
</dbReference>
<feature type="transmembrane region" description="Helical" evidence="1">
    <location>
        <begin position="475"/>
        <end position="494"/>
    </location>
</feature>
<gene>
    <name evidence="2" type="ORF">BCR34DRAFT_566129</name>
</gene>
<name>A0A1Y1ZKW8_9PLEO</name>
<protein>
    <submittedName>
        <fullName evidence="2">Uncharacterized protein</fullName>
    </submittedName>
</protein>
<keyword evidence="3" id="KW-1185">Reference proteome</keyword>
<evidence type="ECO:0000313" key="3">
    <source>
        <dbReference type="Proteomes" id="UP000193144"/>
    </source>
</evidence>
<evidence type="ECO:0000256" key="1">
    <source>
        <dbReference type="SAM" id="Phobius"/>
    </source>
</evidence>
<comment type="caution">
    <text evidence="2">The sequence shown here is derived from an EMBL/GenBank/DDBJ whole genome shotgun (WGS) entry which is preliminary data.</text>
</comment>